<protein>
    <recommendedName>
        <fullName evidence="4">DUF4398 domain-containing protein</fullName>
    </recommendedName>
</protein>
<proteinExistence type="predicted"/>
<dbReference type="PROSITE" id="PS51257">
    <property type="entry name" value="PROKAR_LIPOPROTEIN"/>
    <property type="match status" value="1"/>
</dbReference>
<dbReference type="EMBL" id="ABIA03000002">
    <property type="protein sequence ID" value="EDQ33305.1"/>
    <property type="molecule type" value="Genomic_DNA"/>
</dbReference>
<accession>A9D5H7</accession>
<dbReference type="STRING" id="411684.HPDFL43_08722"/>
<dbReference type="HOGENOM" id="CLU_1608601_0_0_5"/>
<name>A9D5H7_HOEPD</name>
<feature type="signal peptide" evidence="1">
    <location>
        <begin position="1"/>
        <end position="30"/>
    </location>
</feature>
<evidence type="ECO:0000256" key="1">
    <source>
        <dbReference type="SAM" id="SignalP"/>
    </source>
</evidence>
<reference evidence="2 3" key="2">
    <citation type="submission" date="2012-06" db="EMBL/GenBank/DDBJ databases">
        <authorList>
            <person name="Fiebig A."/>
        </authorList>
    </citation>
    <scope>NUCLEOTIDE SEQUENCE [LARGE SCALE GENOMIC DNA]</scope>
    <source>
        <strain evidence="2 3">DFL-43</strain>
    </source>
</reference>
<evidence type="ECO:0008006" key="4">
    <source>
        <dbReference type="Google" id="ProtNLM"/>
    </source>
</evidence>
<gene>
    <name evidence="2" type="ORF">HPDFL43_08722</name>
</gene>
<organism evidence="2 3">
    <name type="scientific">Hoeflea phototrophica (strain DSM 17068 / NCIMB 14078 / DFL-43)</name>
    <dbReference type="NCBI Taxonomy" id="411684"/>
    <lineage>
        <taxon>Bacteria</taxon>
        <taxon>Pseudomonadati</taxon>
        <taxon>Pseudomonadota</taxon>
        <taxon>Alphaproteobacteria</taxon>
        <taxon>Hyphomicrobiales</taxon>
        <taxon>Rhizobiaceae</taxon>
        <taxon>Hoeflea</taxon>
    </lineage>
</organism>
<keyword evidence="3" id="KW-1185">Reference proteome</keyword>
<dbReference type="AlphaFoldDB" id="A9D5H7"/>
<evidence type="ECO:0000313" key="3">
    <source>
        <dbReference type="Proteomes" id="UP000004291"/>
    </source>
</evidence>
<keyword evidence="1" id="KW-0732">Signal</keyword>
<feature type="chain" id="PRO_5002736325" description="DUF4398 domain-containing protein" evidence="1">
    <location>
        <begin position="31"/>
        <end position="165"/>
    </location>
</feature>
<evidence type="ECO:0000313" key="2">
    <source>
        <dbReference type="EMBL" id="EDQ33305.1"/>
    </source>
</evidence>
<sequence>MNLQRKNSPWFGLLAAIVLAGCQTASLEDAAPTVVPASEPAVIGQETDAEAAAVASSADQDSVTRRNPGIASIIPIEQTAPVENKEFVTTGARRTGQFPTFGRVPTAANTQLSEAERIAAEAEMTELLRARASTPDARAQYDARLRQLRALADSHARDTQSKIEN</sequence>
<reference evidence="2 3" key="1">
    <citation type="submission" date="2007-10" db="EMBL/GenBank/DDBJ databases">
        <authorList>
            <person name="Wagner-Dobler I."/>
            <person name="Ferriera S."/>
            <person name="Johnson J."/>
            <person name="Kravitz S."/>
            <person name="Beeson K."/>
            <person name="Sutton G."/>
            <person name="Rogers Y.-H."/>
            <person name="Friedman R."/>
            <person name="Frazier M."/>
            <person name="Venter J.C."/>
        </authorList>
    </citation>
    <scope>NUCLEOTIDE SEQUENCE [LARGE SCALE GENOMIC DNA]</scope>
    <source>
        <strain evidence="2 3">DFL-43</strain>
    </source>
</reference>
<dbReference type="Proteomes" id="UP000004291">
    <property type="component" value="Chromosome"/>
</dbReference>
<comment type="caution">
    <text evidence="2">The sequence shown here is derived from an EMBL/GenBank/DDBJ whole genome shotgun (WGS) entry which is preliminary data.</text>
</comment>